<keyword evidence="1" id="KW-0472">Membrane</keyword>
<evidence type="ECO:0000313" key="2">
    <source>
        <dbReference type="EMBL" id="TQL76794.1"/>
    </source>
</evidence>
<evidence type="ECO:0000256" key="1">
    <source>
        <dbReference type="SAM" id="Phobius"/>
    </source>
</evidence>
<name>A0A543AW60_9ACTN</name>
<evidence type="ECO:0000313" key="3">
    <source>
        <dbReference type="Proteomes" id="UP000317043"/>
    </source>
</evidence>
<reference evidence="2 3" key="1">
    <citation type="submission" date="2019-06" db="EMBL/GenBank/DDBJ databases">
        <title>Sequencing the genomes of 1000 actinobacteria strains.</title>
        <authorList>
            <person name="Klenk H.-P."/>
        </authorList>
    </citation>
    <scope>NUCLEOTIDE SEQUENCE [LARGE SCALE GENOMIC DNA]</scope>
    <source>
        <strain evidence="2 3">DSM 45928</strain>
    </source>
</reference>
<proteinExistence type="predicted"/>
<dbReference type="Proteomes" id="UP000317043">
    <property type="component" value="Unassembled WGS sequence"/>
</dbReference>
<keyword evidence="1" id="KW-0812">Transmembrane</keyword>
<dbReference type="AlphaFoldDB" id="A0A543AW60"/>
<accession>A0A543AW60</accession>
<gene>
    <name evidence="2" type="ORF">FB566_2331</name>
</gene>
<dbReference type="EMBL" id="VFOW01000001">
    <property type="protein sequence ID" value="TQL76794.1"/>
    <property type="molecule type" value="Genomic_DNA"/>
</dbReference>
<feature type="transmembrane region" description="Helical" evidence="1">
    <location>
        <begin position="56"/>
        <end position="76"/>
    </location>
</feature>
<feature type="transmembrane region" description="Helical" evidence="1">
    <location>
        <begin position="21"/>
        <end position="44"/>
    </location>
</feature>
<comment type="caution">
    <text evidence="2">The sequence shown here is derived from an EMBL/GenBank/DDBJ whole genome shotgun (WGS) entry which is preliminary data.</text>
</comment>
<keyword evidence="3" id="KW-1185">Reference proteome</keyword>
<keyword evidence="1" id="KW-1133">Transmembrane helix</keyword>
<organism evidence="2 3">
    <name type="scientific">Stackebrandtia endophytica</name>
    <dbReference type="NCBI Taxonomy" id="1496996"/>
    <lineage>
        <taxon>Bacteria</taxon>
        <taxon>Bacillati</taxon>
        <taxon>Actinomycetota</taxon>
        <taxon>Actinomycetes</taxon>
        <taxon>Glycomycetales</taxon>
        <taxon>Glycomycetaceae</taxon>
        <taxon>Stackebrandtia</taxon>
    </lineage>
</organism>
<protein>
    <submittedName>
        <fullName evidence="2">Uncharacterized protein</fullName>
    </submittedName>
</protein>
<dbReference type="InParanoid" id="A0A543AW60"/>
<sequence>MSDDKPGAAELQDRIRRLTRIANVAGAVAIFGITLPFATVALALSGVFDDDHALHILGWATAIGLALLLSGVIVEVQVDQPLREARFARGYRAIGTIDEAIEDSGGEIQGRDTLLISAEIPGAQVTIRRRMVCPMSTPGSCRNWAGLRIAFRHTNLDPDDLDDILVKRWPG</sequence>
<dbReference type="OrthoDB" id="4223517at2"/>
<dbReference type="RefSeq" id="WP_142038731.1">
    <property type="nucleotide sequence ID" value="NZ_JBHTGS010000001.1"/>
</dbReference>